<gene>
    <name evidence="1" type="ORF">KIN20_018959</name>
</gene>
<comment type="caution">
    <text evidence="1">The sequence shown here is derived from an EMBL/GenBank/DDBJ whole genome shotgun (WGS) entry which is preliminary data.</text>
</comment>
<dbReference type="AlphaFoldDB" id="A0AAD5MK67"/>
<evidence type="ECO:0000313" key="1">
    <source>
        <dbReference type="EMBL" id="KAJ1360075.1"/>
    </source>
</evidence>
<dbReference type="EMBL" id="JAHQIW010003770">
    <property type="protein sequence ID" value="KAJ1360075.1"/>
    <property type="molecule type" value="Genomic_DNA"/>
</dbReference>
<accession>A0AAD5MK67</accession>
<evidence type="ECO:0000313" key="2">
    <source>
        <dbReference type="Proteomes" id="UP001196413"/>
    </source>
</evidence>
<name>A0AAD5MK67_PARTN</name>
<protein>
    <submittedName>
        <fullName evidence="1">Uncharacterized protein</fullName>
    </submittedName>
</protein>
<organism evidence="1 2">
    <name type="scientific">Parelaphostrongylus tenuis</name>
    <name type="common">Meningeal worm</name>
    <dbReference type="NCBI Taxonomy" id="148309"/>
    <lineage>
        <taxon>Eukaryota</taxon>
        <taxon>Metazoa</taxon>
        <taxon>Ecdysozoa</taxon>
        <taxon>Nematoda</taxon>
        <taxon>Chromadorea</taxon>
        <taxon>Rhabditida</taxon>
        <taxon>Rhabditina</taxon>
        <taxon>Rhabditomorpha</taxon>
        <taxon>Strongyloidea</taxon>
        <taxon>Metastrongylidae</taxon>
        <taxon>Parelaphostrongylus</taxon>
    </lineage>
</organism>
<dbReference type="Proteomes" id="UP001196413">
    <property type="component" value="Unassembled WGS sequence"/>
</dbReference>
<sequence>MRTEVTPCVLKMPVDPGIRTFATGPLLSALSLLCTELSKVYSLAAGKCTKKQVVLAFEMQALSAVMEMGEVLSAGLQVSVTES</sequence>
<proteinExistence type="predicted"/>
<keyword evidence="2" id="KW-1185">Reference proteome</keyword>
<reference evidence="1" key="1">
    <citation type="submission" date="2021-06" db="EMBL/GenBank/DDBJ databases">
        <title>Parelaphostrongylus tenuis whole genome reference sequence.</title>
        <authorList>
            <person name="Garwood T.J."/>
            <person name="Larsen P.A."/>
            <person name="Fountain-Jones N.M."/>
            <person name="Garbe J.R."/>
            <person name="Macchietto M.G."/>
            <person name="Kania S.A."/>
            <person name="Gerhold R.W."/>
            <person name="Richards J.E."/>
            <person name="Wolf T.M."/>
        </authorList>
    </citation>
    <scope>NUCLEOTIDE SEQUENCE</scope>
    <source>
        <strain evidence="1">MNPRO001-30</strain>
        <tissue evidence="1">Meninges</tissue>
    </source>
</reference>